<accession>A0A9N9Q131</accession>
<keyword evidence="2" id="KW-1185">Reference proteome</keyword>
<comment type="caution">
    <text evidence="1">The sequence shown here is derived from an EMBL/GenBank/DDBJ whole genome shotgun (WGS) entry which is preliminary data.</text>
</comment>
<dbReference type="Proteomes" id="UP000701801">
    <property type="component" value="Unassembled WGS sequence"/>
</dbReference>
<organism evidence="1 2">
    <name type="scientific">Hymenoscyphus albidus</name>
    <dbReference type="NCBI Taxonomy" id="595503"/>
    <lineage>
        <taxon>Eukaryota</taxon>
        <taxon>Fungi</taxon>
        <taxon>Dikarya</taxon>
        <taxon>Ascomycota</taxon>
        <taxon>Pezizomycotina</taxon>
        <taxon>Leotiomycetes</taxon>
        <taxon>Helotiales</taxon>
        <taxon>Helotiaceae</taxon>
        <taxon>Hymenoscyphus</taxon>
    </lineage>
</organism>
<name>A0A9N9Q131_9HELO</name>
<dbReference type="OrthoDB" id="5064119at2759"/>
<dbReference type="AlphaFoldDB" id="A0A9N9Q131"/>
<gene>
    <name evidence="1" type="ORF">HYALB_00014025</name>
</gene>
<dbReference type="EMBL" id="CAJVRM010000556">
    <property type="protein sequence ID" value="CAG8982033.1"/>
    <property type="molecule type" value="Genomic_DNA"/>
</dbReference>
<protein>
    <submittedName>
        <fullName evidence="1">Uncharacterized protein</fullName>
    </submittedName>
</protein>
<proteinExistence type="predicted"/>
<sequence>MTDPVLLIITSLKHILSILPSSSSFPLSAMSIQGGRYINNIGLAHQYRSVLQHRASEDPVIGLWNTILIREWDGTDGFILIPQQQQQGNYRPDWMLIKWATDGSYFIIKAVLEAKPMDQEPQQDNISDEQLRGYAVNALVSARANGRPQTHVFAIKLVGTRFLMYDVRAGEERLLAQDRGFNFPGDANFQDNGDFQDVALDDGQLTELYRTIRRTKMT</sequence>
<evidence type="ECO:0000313" key="1">
    <source>
        <dbReference type="EMBL" id="CAG8982033.1"/>
    </source>
</evidence>
<reference evidence="1" key="1">
    <citation type="submission" date="2021-07" db="EMBL/GenBank/DDBJ databases">
        <authorList>
            <person name="Durling M."/>
        </authorList>
    </citation>
    <scope>NUCLEOTIDE SEQUENCE</scope>
</reference>
<evidence type="ECO:0000313" key="2">
    <source>
        <dbReference type="Proteomes" id="UP000701801"/>
    </source>
</evidence>